<dbReference type="Gene3D" id="2.40.70.10">
    <property type="entry name" value="Acid Proteases"/>
    <property type="match status" value="1"/>
</dbReference>
<dbReference type="CDD" id="cd05483">
    <property type="entry name" value="retropepsin_like_bacteria"/>
    <property type="match status" value="1"/>
</dbReference>
<dbReference type="GO" id="GO:0008233">
    <property type="term" value="F:peptidase activity"/>
    <property type="evidence" value="ECO:0007669"/>
    <property type="project" value="UniProtKB-KW"/>
</dbReference>
<evidence type="ECO:0000313" key="2">
    <source>
        <dbReference type="Proteomes" id="UP001597394"/>
    </source>
</evidence>
<comment type="caution">
    <text evidence="1">The sequence shown here is derived from an EMBL/GenBank/DDBJ whole genome shotgun (WGS) entry which is preliminary data.</text>
</comment>
<reference evidence="2" key="1">
    <citation type="journal article" date="2019" name="Int. J. Syst. Evol. Microbiol.">
        <title>The Global Catalogue of Microorganisms (GCM) 10K type strain sequencing project: providing services to taxonomists for standard genome sequencing and annotation.</title>
        <authorList>
            <consortium name="The Broad Institute Genomics Platform"/>
            <consortium name="The Broad Institute Genome Sequencing Center for Infectious Disease"/>
            <person name="Wu L."/>
            <person name="Ma J."/>
        </authorList>
    </citation>
    <scope>NUCLEOTIDE SEQUENCE [LARGE SCALE GENOMIC DNA]</scope>
    <source>
        <strain evidence="2">KCTC 52204</strain>
    </source>
</reference>
<dbReference type="InterPro" id="IPR034122">
    <property type="entry name" value="Retropepsin-like_bacterial"/>
</dbReference>
<dbReference type="RefSeq" id="WP_255928069.1">
    <property type="nucleotide sequence ID" value="NZ_JANFQP010000001.1"/>
</dbReference>
<dbReference type="SUPFAM" id="SSF50630">
    <property type="entry name" value="Acid proteases"/>
    <property type="match status" value="1"/>
</dbReference>
<keyword evidence="1" id="KW-0378">Hydrolase</keyword>
<dbReference type="Proteomes" id="UP001597394">
    <property type="component" value="Unassembled WGS sequence"/>
</dbReference>
<dbReference type="EMBL" id="JBHULG010000001">
    <property type="protein sequence ID" value="MFD2544743.1"/>
    <property type="molecule type" value="Genomic_DNA"/>
</dbReference>
<name>A0ABW5K9F9_9FLAO</name>
<accession>A0ABW5K9F9</accession>
<keyword evidence="2" id="KW-1185">Reference proteome</keyword>
<protein>
    <submittedName>
        <fullName evidence="1">TIGR02281 family clan AA aspartic protease</fullName>
    </submittedName>
</protein>
<dbReference type="InterPro" id="IPR021109">
    <property type="entry name" value="Peptidase_aspartic_dom_sf"/>
</dbReference>
<sequence>MIKKTILLFTFIFLSSNYIFSQKVIEMTFENGIYTIPCKVNGIPMKFVFDTGASNVSISITEAKFLIKQGLLNDEDIIGSVQYKIANGEVEEGTKIILKEINIDGYILHNVEASIVHQLNAPLLLGQSAISKLGTFEIDGGKLTIQSNNYNKLEFLGIDLTMDIEDFGLSKVNLNTEDPFLPIDFEYLKISNNHFLKDIQFDKQKVLFDNKGNIAMIVLQKLTAGNGYEKEVKSNEIYKSLVKKIEENYWITQTKKKRNATWESKDLELLVSIDNENSINLIYVPKIFKNLSSDLTTTGNNKLKSLDKSDSKKIKDLRLNIEKAVNKTLNDQSSQYIRKFARISNNNFEFHSEIKIAYEGSKKEVDKANKMIAFNYLRDLIISDDIKYILLECDFDYLTFTTQITDKYHNKTISEKKISKKNLMNLKVPFTENEITEILE</sequence>
<dbReference type="GO" id="GO:0006508">
    <property type="term" value="P:proteolysis"/>
    <property type="evidence" value="ECO:0007669"/>
    <property type="project" value="UniProtKB-KW"/>
</dbReference>
<keyword evidence="1" id="KW-0645">Protease</keyword>
<organism evidence="1 2">
    <name type="scientific">Kaistella montana</name>
    <dbReference type="NCBI Taxonomy" id="1849733"/>
    <lineage>
        <taxon>Bacteria</taxon>
        <taxon>Pseudomonadati</taxon>
        <taxon>Bacteroidota</taxon>
        <taxon>Flavobacteriia</taxon>
        <taxon>Flavobacteriales</taxon>
        <taxon>Weeksellaceae</taxon>
        <taxon>Chryseobacterium group</taxon>
        <taxon>Kaistella</taxon>
    </lineage>
</organism>
<proteinExistence type="predicted"/>
<gene>
    <name evidence="1" type="ORF">ACFSO8_04630</name>
</gene>
<evidence type="ECO:0000313" key="1">
    <source>
        <dbReference type="EMBL" id="MFD2544743.1"/>
    </source>
</evidence>
<dbReference type="Pfam" id="PF13975">
    <property type="entry name" value="gag-asp_proteas"/>
    <property type="match status" value="1"/>
</dbReference>